<dbReference type="RefSeq" id="WP_370396604.1">
    <property type="nucleotide sequence ID" value="NZ_JALBUT010000003.1"/>
</dbReference>
<evidence type="ECO:0000256" key="1">
    <source>
        <dbReference type="SAM" id="Phobius"/>
    </source>
</evidence>
<proteinExistence type="predicted"/>
<dbReference type="Proteomes" id="UP001275932">
    <property type="component" value="Unassembled WGS sequence"/>
</dbReference>
<accession>A0ABU4WF16</accession>
<sequence>MAIIKCFECGKDVSDKASCCPHCGYDIAAHLYNTMPQLELDLNIGGVVDGAYLVVDVLGEEKQVNLICHTHGLSISDLELKDLQIIPFSHVIDLGVYYHNYIEDDFLQHQRSVSFLRLEYWNWKTKKRTILRFSVADRKSIYVKAEEAHKAFVNYYKDAVFKSSSTEAEKIAPAVFVREYIEEYKHKVEKAEIGCCLFSVIFILLLLFPICMGDNHDSVISGIWVVLFSLCLIVIFFLVLYTINCFFSKYS</sequence>
<feature type="transmembrane region" description="Helical" evidence="1">
    <location>
        <begin position="222"/>
        <end position="247"/>
    </location>
</feature>
<keyword evidence="1" id="KW-0812">Transmembrane</keyword>
<comment type="caution">
    <text evidence="2">The sequence shown here is derived from an EMBL/GenBank/DDBJ whole genome shotgun (WGS) entry which is preliminary data.</text>
</comment>
<gene>
    <name evidence="2" type="ORF">MOX91_03050</name>
</gene>
<protein>
    <submittedName>
        <fullName evidence="2">Zinc ribbon domain-containing protein</fullName>
    </submittedName>
</protein>
<evidence type="ECO:0000313" key="3">
    <source>
        <dbReference type="Proteomes" id="UP001275932"/>
    </source>
</evidence>
<reference evidence="2 3" key="1">
    <citation type="submission" date="2022-03" db="EMBL/GenBank/DDBJ databases">
        <title>Novel taxa within the pig intestine.</title>
        <authorList>
            <person name="Wylensek D."/>
            <person name="Bishof K."/>
            <person name="Afrizal A."/>
            <person name="Clavel T."/>
        </authorList>
    </citation>
    <scope>NUCLEOTIDE SEQUENCE [LARGE SCALE GENOMIC DNA]</scope>
    <source>
        <strain evidence="2 3">CLA-KB-P66</strain>
    </source>
</reference>
<keyword evidence="1" id="KW-0472">Membrane</keyword>
<keyword evidence="1" id="KW-1133">Transmembrane helix</keyword>
<name>A0ABU4WF16_9BACT</name>
<evidence type="ECO:0000313" key="2">
    <source>
        <dbReference type="EMBL" id="MDX8415156.1"/>
    </source>
</evidence>
<feature type="transmembrane region" description="Helical" evidence="1">
    <location>
        <begin position="191"/>
        <end position="210"/>
    </location>
</feature>
<organism evidence="2 3">
    <name type="scientific">Intestinicryptomonas porci</name>
    <dbReference type="NCBI Taxonomy" id="2926320"/>
    <lineage>
        <taxon>Bacteria</taxon>
        <taxon>Pseudomonadati</taxon>
        <taxon>Verrucomicrobiota</taxon>
        <taxon>Opitutia</taxon>
        <taxon>Opitutales</taxon>
        <taxon>Intestinicryptomonaceae</taxon>
        <taxon>Intestinicryptomonas</taxon>
    </lineage>
</organism>
<dbReference type="EMBL" id="JALBUT010000003">
    <property type="protein sequence ID" value="MDX8415156.1"/>
    <property type="molecule type" value="Genomic_DNA"/>
</dbReference>
<keyword evidence="3" id="KW-1185">Reference proteome</keyword>